<dbReference type="RefSeq" id="WP_141345246.1">
    <property type="nucleotide sequence ID" value="NZ_BJLF01000007.1"/>
</dbReference>
<dbReference type="GO" id="GO:0006260">
    <property type="term" value="P:DNA replication"/>
    <property type="evidence" value="ECO:0007669"/>
    <property type="project" value="UniProtKB-KW"/>
</dbReference>
<dbReference type="Gene3D" id="3.30.1490.70">
    <property type="match status" value="1"/>
</dbReference>
<dbReference type="Gene3D" id="3.30.470.30">
    <property type="entry name" value="DNA ligase/mRNA capping enzyme"/>
    <property type="match status" value="1"/>
</dbReference>
<accession>A0A4Y3HV99</accession>
<dbReference type="Pfam" id="PF14743">
    <property type="entry name" value="DNA_ligase_OB_2"/>
    <property type="match status" value="1"/>
</dbReference>
<dbReference type="InterPro" id="IPR050326">
    <property type="entry name" value="NAD_dep_DNA_ligaseB"/>
</dbReference>
<proteinExistence type="predicted"/>
<keyword evidence="1 6" id="KW-0436">Ligase</keyword>
<dbReference type="CDD" id="cd07896">
    <property type="entry name" value="Adenylation_kDNA_ligase_like"/>
    <property type="match status" value="1"/>
</dbReference>
<organism evidence="6 7">
    <name type="scientific">Vibrio inusitatus NBRC 102082</name>
    <dbReference type="NCBI Taxonomy" id="1219070"/>
    <lineage>
        <taxon>Bacteria</taxon>
        <taxon>Pseudomonadati</taxon>
        <taxon>Pseudomonadota</taxon>
        <taxon>Gammaproteobacteria</taxon>
        <taxon>Vibrionales</taxon>
        <taxon>Vibrionaceae</taxon>
        <taxon>Vibrio</taxon>
    </lineage>
</organism>
<evidence type="ECO:0000259" key="5">
    <source>
        <dbReference type="Pfam" id="PF14743"/>
    </source>
</evidence>
<dbReference type="Proteomes" id="UP000318717">
    <property type="component" value="Unassembled WGS sequence"/>
</dbReference>
<protein>
    <submittedName>
        <fullName evidence="6">ATP-dependent DNA ligase</fullName>
    </submittedName>
</protein>
<dbReference type="PANTHER" id="PTHR47810">
    <property type="entry name" value="DNA LIGASE"/>
    <property type="match status" value="1"/>
</dbReference>
<dbReference type="Gene3D" id="2.40.50.140">
    <property type="entry name" value="Nucleic acid-binding proteins"/>
    <property type="match status" value="1"/>
</dbReference>
<evidence type="ECO:0000256" key="4">
    <source>
        <dbReference type="ARBA" id="ARBA00023204"/>
    </source>
</evidence>
<gene>
    <name evidence="6" type="ORF">VIN01S_17050</name>
</gene>
<dbReference type="NCBIfam" id="NF006592">
    <property type="entry name" value="PRK09125.1"/>
    <property type="match status" value="1"/>
</dbReference>
<dbReference type="GO" id="GO:0016874">
    <property type="term" value="F:ligase activity"/>
    <property type="evidence" value="ECO:0007669"/>
    <property type="project" value="UniProtKB-KW"/>
</dbReference>
<dbReference type="PANTHER" id="PTHR47810:SF1">
    <property type="entry name" value="DNA LIGASE B"/>
    <property type="match status" value="1"/>
</dbReference>
<reference evidence="6 7" key="1">
    <citation type="submission" date="2019-06" db="EMBL/GenBank/DDBJ databases">
        <title>Whole genome shotgun sequence of Vibrio inusitatus NBRC 102082.</title>
        <authorList>
            <person name="Hosoyama A."/>
            <person name="Uohara A."/>
            <person name="Ohji S."/>
            <person name="Ichikawa N."/>
        </authorList>
    </citation>
    <scope>NUCLEOTIDE SEQUENCE [LARGE SCALE GENOMIC DNA]</scope>
    <source>
        <strain evidence="6 7">NBRC 102082</strain>
    </source>
</reference>
<evidence type="ECO:0000313" key="7">
    <source>
        <dbReference type="Proteomes" id="UP000318717"/>
    </source>
</evidence>
<dbReference type="CDD" id="cd08041">
    <property type="entry name" value="OBF_kDNA_ligase_like"/>
    <property type="match status" value="1"/>
</dbReference>
<dbReference type="EMBL" id="BJLF01000007">
    <property type="protein sequence ID" value="GEA50901.1"/>
    <property type="molecule type" value="Genomic_DNA"/>
</dbReference>
<keyword evidence="3" id="KW-0227">DNA damage</keyword>
<keyword evidence="2" id="KW-0235">DNA replication</keyword>
<dbReference type="InterPro" id="IPR029319">
    <property type="entry name" value="DNA_ligase_OB"/>
</dbReference>
<feature type="domain" description="DNA ligase OB-like" evidence="5">
    <location>
        <begin position="218"/>
        <end position="282"/>
    </location>
</feature>
<evidence type="ECO:0000256" key="3">
    <source>
        <dbReference type="ARBA" id="ARBA00022763"/>
    </source>
</evidence>
<keyword evidence="4" id="KW-0234">DNA repair</keyword>
<keyword evidence="7" id="KW-1185">Reference proteome</keyword>
<evidence type="ECO:0000256" key="1">
    <source>
        <dbReference type="ARBA" id="ARBA00022598"/>
    </source>
</evidence>
<sequence>MSLRNSVTLITFVCSVIESEAATSNEVSVSLMLAKSYQGEELNSHYLVSEKFDGVRAIWDGTRLRTRGGITLTAPSSFTDQLPKFAVEGELWAGRGNYNQVQKTVLDAIPNDSDWGTITYLVFDELDSLATFEDRYAELLLWKTNAGASAHQIQIIEQLPFQSNAQLKQQLQQVTELDGEGLVVRHKQAVYVAGRSDLLFKIKNHQDAEARVIGYKLGNGKYQSLVGALHVESPSGMRFYIGSGLTDEQRKHPPKLGAEITYRYNGTTENGVPRFARFLRERKVH</sequence>
<evidence type="ECO:0000313" key="6">
    <source>
        <dbReference type="EMBL" id="GEA50901.1"/>
    </source>
</evidence>
<dbReference type="OrthoDB" id="9782700at2"/>
<evidence type="ECO:0000256" key="2">
    <source>
        <dbReference type="ARBA" id="ARBA00022705"/>
    </source>
</evidence>
<name>A0A4Y3HV99_9VIBR</name>
<dbReference type="GO" id="GO:0006281">
    <property type="term" value="P:DNA repair"/>
    <property type="evidence" value="ECO:0007669"/>
    <property type="project" value="UniProtKB-KW"/>
</dbReference>
<dbReference type="SUPFAM" id="SSF56091">
    <property type="entry name" value="DNA ligase/mRNA capping enzyme, catalytic domain"/>
    <property type="match status" value="1"/>
</dbReference>
<dbReference type="SUPFAM" id="SSF50249">
    <property type="entry name" value="Nucleic acid-binding proteins"/>
    <property type="match status" value="1"/>
</dbReference>
<comment type="caution">
    <text evidence="6">The sequence shown here is derived from an EMBL/GenBank/DDBJ whole genome shotgun (WGS) entry which is preliminary data.</text>
</comment>
<dbReference type="InterPro" id="IPR012340">
    <property type="entry name" value="NA-bd_OB-fold"/>
</dbReference>
<dbReference type="AlphaFoldDB" id="A0A4Y3HV99"/>